<proteinExistence type="inferred from homology"/>
<evidence type="ECO:0000313" key="7">
    <source>
        <dbReference type="Proteomes" id="UP000510934"/>
    </source>
</evidence>
<organism evidence="6 7">
    <name type="scientific">Pseudomonas putida</name>
    <name type="common">Arthrobacter siderocapsulatus</name>
    <dbReference type="NCBI Taxonomy" id="303"/>
    <lineage>
        <taxon>Bacteria</taxon>
        <taxon>Pseudomonadati</taxon>
        <taxon>Pseudomonadota</taxon>
        <taxon>Gammaproteobacteria</taxon>
        <taxon>Pseudomonadales</taxon>
        <taxon>Pseudomonadaceae</taxon>
        <taxon>Pseudomonas</taxon>
    </lineage>
</organism>
<dbReference type="Gene3D" id="3.40.190.290">
    <property type="match status" value="1"/>
</dbReference>
<dbReference type="InterPro" id="IPR005119">
    <property type="entry name" value="LysR_subst-bd"/>
</dbReference>
<accession>A0A7D5VW80</accession>
<dbReference type="RefSeq" id="WP_108078247.1">
    <property type="nucleotide sequence ID" value="NZ_CP059052.1"/>
</dbReference>
<keyword evidence="3" id="KW-0238">DNA-binding</keyword>
<evidence type="ECO:0000256" key="1">
    <source>
        <dbReference type="ARBA" id="ARBA00009437"/>
    </source>
</evidence>
<dbReference type="InterPro" id="IPR036390">
    <property type="entry name" value="WH_DNA-bd_sf"/>
</dbReference>
<sequence length="318" mass="34804">MIAFHGLGQKIKLGATVGQECMSGIEWESQRVFLAVLRSGSLSGAAKLLGIAQATARRRLDCLEHALGVSLFTRTPQGLTPTAGAQRLIEHVEAMDLAAQTFNRMASSEASMDHGTVRLTCGELLGVEVLPDLLRPFHYEHVGLKLELSISDALEDIARLQSDIAVRLMRPNEADITVRRVGSLQIGIHASAGCLERYGNPTSLLSLRQRPLIGPDRRSADLRRFIDSGLCDADQHFAIASDHHLAQLAALRAGLGFGLCPTQIAKSHGLVHVLPHDFGFEVEVWIAMHNDLRKIHRIAQAFEVLGEQLHQYLCLADQ</sequence>
<dbReference type="Gene3D" id="1.10.10.10">
    <property type="entry name" value="Winged helix-like DNA-binding domain superfamily/Winged helix DNA-binding domain"/>
    <property type="match status" value="1"/>
</dbReference>
<dbReference type="InterPro" id="IPR036388">
    <property type="entry name" value="WH-like_DNA-bd_sf"/>
</dbReference>
<feature type="domain" description="HTH lysR-type" evidence="5">
    <location>
        <begin position="31"/>
        <end position="82"/>
    </location>
</feature>
<comment type="similarity">
    <text evidence="1">Belongs to the LysR transcriptional regulatory family.</text>
</comment>
<dbReference type="InterPro" id="IPR000847">
    <property type="entry name" value="LysR_HTH_N"/>
</dbReference>
<dbReference type="GO" id="GO:0043565">
    <property type="term" value="F:sequence-specific DNA binding"/>
    <property type="evidence" value="ECO:0007669"/>
    <property type="project" value="TreeGrafter"/>
</dbReference>
<dbReference type="EMBL" id="CP059052">
    <property type="protein sequence ID" value="QLJ12446.1"/>
    <property type="molecule type" value="Genomic_DNA"/>
</dbReference>
<dbReference type="Pfam" id="PF03466">
    <property type="entry name" value="LysR_substrate"/>
    <property type="match status" value="1"/>
</dbReference>
<dbReference type="PANTHER" id="PTHR30537">
    <property type="entry name" value="HTH-TYPE TRANSCRIPTIONAL REGULATOR"/>
    <property type="match status" value="1"/>
</dbReference>
<dbReference type="SUPFAM" id="SSF53850">
    <property type="entry name" value="Periplasmic binding protein-like II"/>
    <property type="match status" value="1"/>
</dbReference>
<keyword evidence="2" id="KW-0805">Transcription regulation</keyword>
<evidence type="ECO:0000256" key="4">
    <source>
        <dbReference type="ARBA" id="ARBA00023163"/>
    </source>
</evidence>
<dbReference type="GO" id="GO:0006351">
    <property type="term" value="P:DNA-templated transcription"/>
    <property type="evidence" value="ECO:0007669"/>
    <property type="project" value="TreeGrafter"/>
</dbReference>
<dbReference type="SUPFAM" id="SSF46785">
    <property type="entry name" value="Winged helix' DNA-binding domain"/>
    <property type="match status" value="1"/>
</dbReference>
<dbReference type="Proteomes" id="UP000510934">
    <property type="component" value="Chromosome"/>
</dbReference>
<evidence type="ECO:0000313" key="6">
    <source>
        <dbReference type="EMBL" id="QLJ12446.1"/>
    </source>
</evidence>
<keyword evidence="4" id="KW-0804">Transcription</keyword>
<dbReference type="GO" id="GO:0003700">
    <property type="term" value="F:DNA-binding transcription factor activity"/>
    <property type="evidence" value="ECO:0007669"/>
    <property type="project" value="InterPro"/>
</dbReference>
<reference evidence="6 7" key="1">
    <citation type="journal article" date="2009" name="Mikrobiologiia">
        <title>[Phenanthren biodegradation and interaction of Pseudomonas putida BS3701 and Burkholderia sp.BS3702 in plant rhizosphere].</title>
        <authorList>
            <person name="Ovchinnikova A.A."/>
            <person name="Vetrova A.A."/>
            <person name="Filonov A.E."/>
            <person name="Boronin A.M."/>
        </authorList>
    </citation>
    <scope>NUCLEOTIDE SEQUENCE [LARGE SCALE GENOMIC DNA]</scope>
    <source>
        <strain evidence="6 7">BS3701</strain>
    </source>
</reference>
<dbReference type="InterPro" id="IPR058163">
    <property type="entry name" value="LysR-type_TF_proteobact-type"/>
</dbReference>
<dbReference type="Pfam" id="PF00126">
    <property type="entry name" value="HTH_1"/>
    <property type="match status" value="1"/>
</dbReference>
<dbReference type="PROSITE" id="PS50931">
    <property type="entry name" value="HTH_LYSR"/>
    <property type="match status" value="1"/>
</dbReference>
<evidence type="ECO:0000256" key="2">
    <source>
        <dbReference type="ARBA" id="ARBA00023015"/>
    </source>
</evidence>
<dbReference type="AlphaFoldDB" id="A0A7D5VW80"/>
<name>A0A7D5VW80_PSEPU</name>
<gene>
    <name evidence="6" type="ORF">H0H12_18490</name>
</gene>
<dbReference type="PANTHER" id="PTHR30537:SF3">
    <property type="entry name" value="TRANSCRIPTIONAL REGULATORY PROTEIN"/>
    <property type="match status" value="1"/>
</dbReference>
<evidence type="ECO:0000256" key="3">
    <source>
        <dbReference type="ARBA" id="ARBA00023125"/>
    </source>
</evidence>
<protein>
    <submittedName>
        <fullName evidence="6">LysR family transcriptional regulator</fullName>
    </submittedName>
</protein>
<evidence type="ECO:0000259" key="5">
    <source>
        <dbReference type="PROSITE" id="PS50931"/>
    </source>
</evidence>